<dbReference type="SUPFAM" id="SSF53623">
    <property type="entry name" value="MurD-like peptide ligases, catalytic domain"/>
    <property type="match status" value="1"/>
</dbReference>
<dbReference type="InterPro" id="IPR004101">
    <property type="entry name" value="Mur_ligase_C"/>
</dbReference>
<dbReference type="Proteomes" id="UP000229342">
    <property type="component" value="Unassembled WGS sequence"/>
</dbReference>
<dbReference type="InterPro" id="IPR036565">
    <property type="entry name" value="Mur-like_cat_sf"/>
</dbReference>
<evidence type="ECO:0000313" key="3">
    <source>
        <dbReference type="EMBL" id="PIQ68192.1"/>
    </source>
</evidence>
<feature type="non-terminal residue" evidence="3">
    <location>
        <position position="1"/>
    </location>
</feature>
<feature type="domain" description="Mur ligase central" evidence="2">
    <location>
        <begin position="22"/>
        <end position="152"/>
    </location>
</feature>
<proteinExistence type="predicted"/>
<comment type="caution">
    <text evidence="3">The sequence shown here is derived from an EMBL/GenBank/DDBJ whole genome shotgun (WGS) entry which is preliminary data.</text>
</comment>
<dbReference type="Pfam" id="PF08245">
    <property type="entry name" value="Mur_ligase_M"/>
    <property type="match status" value="1"/>
</dbReference>
<organism evidence="3 4">
    <name type="scientific">Candidatus Taylorbacteria bacterium CG11_big_fil_rev_8_21_14_0_20_46_11</name>
    <dbReference type="NCBI Taxonomy" id="1975025"/>
    <lineage>
        <taxon>Bacteria</taxon>
        <taxon>Candidatus Tayloriibacteriota</taxon>
    </lineage>
</organism>
<reference evidence="3 4" key="1">
    <citation type="submission" date="2017-09" db="EMBL/GenBank/DDBJ databases">
        <title>Depth-based differentiation of microbial function through sediment-hosted aquifers and enrichment of novel symbionts in the deep terrestrial subsurface.</title>
        <authorList>
            <person name="Probst A.J."/>
            <person name="Ladd B."/>
            <person name="Jarett J.K."/>
            <person name="Geller-Mcgrath D.E."/>
            <person name="Sieber C.M."/>
            <person name="Emerson J.B."/>
            <person name="Anantharaman K."/>
            <person name="Thomas B.C."/>
            <person name="Malmstrom R."/>
            <person name="Stieglmeier M."/>
            <person name="Klingl A."/>
            <person name="Woyke T."/>
            <person name="Ryan C.M."/>
            <person name="Banfield J.F."/>
        </authorList>
    </citation>
    <scope>NUCLEOTIDE SEQUENCE [LARGE SCALE GENOMIC DNA]</scope>
    <source>
        <strain evidence="3">CG11_big_fil_rev_8_21_14_0_20_46_11</strain>
    </source>
</reference>
<dbReference type="GO" id="GO:0005524">
    <property type="term" value="F:ATP binding"/>
    <property type="evidence" value="ECO:0007669"/>
    <property type="project" value="InterPro"/>
</dbReference>
<protein>
    <recommendedName>
        <fullName evidence="5">UDP-N-acetylmuramate--L-alanine ligase</fullName>
    </recommendedName>
</protein>
<name>A0A2H0KAA3_9BACT</name>
<dbReference type="Gene3D" id="3.40.1190.10">
    <property type="entry name" value="Mur-like, catalytic domain"/>
    <property type="match status" value="1"/>
</dbReference>
<dbReference type="PANTHER" id="PTHR43445:SF3">
    <property type="entry name" value="UDP-N-ACETYLMURAMATE--L-ALANINE LIGASE"/>
    <property type="match status" value="1"/>
</dbReference>
<dbReference type="InterPro" id="IPR013221">
    <property type="entry name" value="Mur_ligase_cen"/>
</dbReference>
<dbReference type="AlphaFoldDB" id="A0A2H0KAA3"/>
<dbReference type="PANTHER" id="PTHR43445">
    <property type="entry name" value="UDP-N-ACETYLMURAMATE--L-ALANINE LIGASE-RELATED"/>
    <property type="match status" value="1"/>
</dbReference>
<accession>A0A2H0KAA3</accession>
<evidence type="ECO:0000259" key="2">
    <source>
        <dbReference type="Pfam" id="PF08245"/>
    </source>
</evidence>
<dbReference type="GO" id="GO:0016881">
    <property type="term" value="F:acid-amino acid ligase activity"/>
    <property type="evidence" value="ECO:0007669"/>
    <property type="project" value="InterPro"/>
</dbReference>
<evidence type="ECO:0000313" key="4">
    <source>
        <dbReference type="Proteomes" id="UP000229342"/>
    </source>
</evidence>
<dbReference type="InterPro" id="IPR036615">
    <property type="entry name" value="Mur_ligase_C_dom_sf"/>
</dbReference>
<dbReference type="EMBL" id="PCVG01000073">
    <property type="protein sequence ID" value="PIQ68192.1"/>
    <property type="molecule type" value="Genomic_DNA"/>
</dbReference>
<dbReference type="InterPro" id="IPR050061">
    <property type="entry name" value="MurCDEF_pg_biosynth"/>
</dbReference>
<dbReference type="Gene3D" id="3.90.190.20">
    <property type="entry name" value="Mur ligase, C-terminal domain"/>
    <property type="match status" value="1"/>
</dbReference>
<dbReference type="SUPFAM" id="SSF53244">
    <property type="entry name" value="MurD-like peptide ligases, peptide-binding domain"/>
    <property type="match status" value="1"/>
</dbReference>
<evidence type="ECO:0008006" key="5">
    <source>
        <dbReference type="Google" id="ProtNLM"/>
    </source>
</evidence>
<dbReference type="Pfam" id="PF02875">
    <property type="entry name" value="Mur_ligase_C"/>
    <property type="match status" value="1"/>
</dbReference>
<evidence type="ECO:0000259" key="1">
    <source>
        <dbReference type="Pfam" id="PF02875"/>
    </source>
</evidence>
<feature type="domain" description="Mur ligase C-terminal" evidence="1">
    <location>
        <begin position="206"/>
        <end position="337"/>
    </location>
</feature>
<gene>
    <name evidence="3" type="ORF">COV91_05385</name>
</gene>
<sequence>IPVLTYPEALGIISKDKYTIAITGTHGKTTTTAMVAKVLMDAGLDPTVIIGSFLLDVNPSTGSGRRTNFVSGRSKYLVVEGCEYCRSFLNLHPNILVITNIDADHLDYYRDMEDIVSAFVELSHKLPDDGFLVVDSHAENIQAVVKQSRAQNGDFETLRLPDGFKLHIPGAHNLLNAKAALGVAKILGIADEQALASLASFRGTWRRFEYRGRSKSGAFVYDDYGHHPTEIKTTLAGTKERFPDKKIVVVFQPHLYSRTKQHLSGFGSAFKDAERVILLPIYPAREEDPGDISSDMVVSEIQKNGGQAELVKTFEEAAQKANEYAGTDGLIMTMGAGETNKVADILTE</sequence>